<dbReference type="InterPro" id="IPR004800">
    <property type="entry name" value="KdsD/KpsF-type"/>
</dbReference>
<dbReference type="Gene3D" id="3.40.50.10490">
    <property type="entry name" value="Glucose-6-phosphate isomerase like protein, domain 1"/>
    <property type="match status" value="1"/>
</dbReference>
<organism evidence="5 6">
    <name type="scientific">Lacticaseibacillus paracasei subsp. paracasei 8700:2</name>
    <dbReference type="NCBI Taxonomy" id="537973"/>
    <lineage>
        <taxon>Bacteria</taxon>
        <taxon>Bacillati</taxon>
        <taxon>Bacillota</taxon>
        <taxon>Bacilli</taxon>
        <taxon>Lactobacillales</taxon>
        <taxon>Lactobacillaceae</taxon>
        <taxon>Lacticaseibacillus</taxon>
    </lineage>
</organism>
<dbReference type="SUPFAM" id="SSF53697">
    <property type="entry name" value="SIS domain"/>
    <property type="match status" value="1"/>
</dbReference>
<dbReference type="GO" id="GO:0005975">
    <property type="term" value="P:carbohydrate metabolic process"/>
    <property type="evidence" value="ECO:0007669"/>
    <property type="project" value="InterPro"/>
</dbReference>
<dbReference type="PANTHER" id="PTHR42745">
    <property type="match status" value="1"/>
</dbReference>
<dbReference type="InterPro" id="IPR001347">
    <property type="entry name" value="SIS_dom"/>
</dbReference>
<dbReference type="PANTHER" id="PTHR42745:SF1">
    <property type="entry name" value="ARABINOSE 5-PHOSPHATE ISOMERASE KDSD"/>
    <property type="match status" value="1"/>
</dbReference>
<proteinExistence type="inferred from homology"/>
<dbReference type="RefSeq" id="WP_003568004.1">
    <property type="nucleotide sequence ID" value="NC_022112.1"/>
</dbReference>
<dbReference type="GeneID" id="57091298"/>
<dbReference type="EMBL" id="CP002391">
    <property type="protein sequence ID" value="EEQ65852.1"/>
    <property type="molecule type" value="Genomic_DNA"/>
</dbReference>
<feature type="domain" description="SIS" evidence="4">
    <location>
        <begin position="34"/>
        <end position="177"/>
    </location>
</feature>
<dbReference type="PROSITE" id="PS51464">
    <property type="entry name" value="SIS"/>
    <property type="match status" value="1"/>
</dbReference>
<gene>
    <name evidence="5" type="ORF">LBPG_01301</name>
</gene>
<name>A0A826HX53_LACPA</name>
<keyword evidence="3" id="KW-0129">CBS domain</keyword>
<evidence type="ECO:0000313" key="5">
    <source>
        <dbReference type="EMBL" id="EEQ65852.1"/>
    </source>
</evidence>
<evidence type="ECO:0000256" key="3">
    <source>
        <dbReference type="ARBA" id="ARBA00023122"/>
    </source>
</evidence>
<sequence>MTKKYTELIHKYMRREIHAMSEIEQNIDNSYTEILQTLLDLHGKVVFMGVGKSGHIGKKLAATFASTGTPAFFVHATESVHGDLGMISSNDVVILISNSGETKEILAPIRSLKIMNVHTIAFTGNSNSSLAEACDQVLLIPVESEADDMNLAPTNSSTAVLMVGDAIACALSSIRNFGPKDFAVFHPAGALGRKLLGEKAV</sequence>
<dbReference type="GO" id="GO:0019146">
    <property type="term" value="F:arabinose-5-phosphate isomerase activity"/>
    <property type="evidence" value="ECO:0007669"/>
    <property type="project" value="UniProtKB-ARBA"/>
</dbReference>
<evidence type="ECO:0000256" key="2">
    <source>
        <dbReference type="ARBA" id="ARBA00022737"/>
    </source>
</evidence>
<dbReference type="Proteomes" id="UP000015927">
    <property type="component" value="Chromosome"/>
</dbReference>
<dbReference type="NCBIfam" id="TIGR00393">
    <property type="entry name" value="kpsF"/>
    <property type="match status" value="1"/>
</dbReference>
<evidence type="ECO:0000256" key="1">
    <source>
        <dbReference type="ARBA" id="ARBA00008165"/>
    </source>
</evidence>
<keyword evidence="2" id="KW-0677">Repeat</keyword>
<accession>A0A826HX53</accession>
<dbReference type="InterPro" id="IPR050986">
    <property type="entry name" value="GutQ/KpsF_isomerases"/>
</dbReference>
<dbReference type="FunFam" id="3.40.50.10490:FF:000011">
    <property type="entry name" value="Arabinose 5-phosphate isomerase"/>
    <property type="match status" value="1"/>
</dbReference>
<dbReference type="Pfam" id="PF01380">
    <property type="entry name" value="SIS"/>
    <property type="match status" value="1"/>
</dbReference>
<dbReference type="GO" id="GO:0097367">
    <property type="term" value="F:carbohydrate derivative binding"/>
    <property type="evidence" value="ECO:0007669"/>
    <property type="project" value="InterPro"/>
</dbReference>
<protein>
    <submittedName>
        <fullName evidence="5">Polysialic acid capsule expression protein KpsF</fullName>
    </submittedName>
</protein>
<evidence type="ECO:0000313" key="6">
    <source>
        <dbReference type="Proteomes" id="UP000015927"/>
    </source>
</evidence>
<reference evidence="5 6" key="1">
    <citation type="submission" date="2010-12" db="EMBL/GenBank/DDBJ databases">
        <title>The Genome Sequence of Lactobacillus paracasei subsp. paracasei strain 8700:2.</title>
        <authorList>
            <consortium name="The Broad Institute Genome Sequencing Platform"/>
            <person name="Ward D."/>
            <person name="Earl A."/>
            <person name="Feldgarden M."/>
            <person name="Young S.K."/>
            <person name="Gargeya S."/>
            <person name="Zeng Q."/>
            <person name="Alvarado L."/>
            <person name="Berlin A."/>
            <person name="Bochicchio J."/>
            <person name="Chapman S.B."/>
            <person name="Chen Z."/>
            <person name="Freedman E."/>
            <person name="Gellesch M."/>
            <person name="Goldberg J."/>
            <person name="Griggs A."/>
            <person name="Gujja S."/>
            <person name="Heilman E."/>
            <person name="Heiman D."/>
            <person name="Howarth C."/>
            <person name="Mehta T."/>
            <person name="Neiman D."/>
            <person name="Pearson M."/>
            <person name="Roberts A."/>
            <person name="Saif S."/>
            <person name="Shea T."/>
            <person name="Shenoy N."/>
            <person name="Sisk P."/>
            <person name="Stolte C."/>
            <person name="Sykes S."/>
            <person name="White J."/>
            <person name="Yandava C."/>
            <person name="Saulnier D."/>
            <person name="Haas B."/>
            <person name="Nusbaum C."/>
            <person name="Birren B."/>
        </authorList>
    </citation>
    <scope>NUCLEOTIDE SEQUENCE [LARGE SCALE GENOMIC DNA]</scope>
    <source>
        <strain evidence="5 6">8700:2</strain>
    </source>
</reference>
<dbReference type="GO" id="GO:1901135">
    <property type="term" value="P:carbohydrate derivative metabolic process"/>
    <property type="evidence" value="ECO:0007669"/>
    <property type="project" value="InterPro"/>
</dbReference>
<dbReference type="KEGG" id="lpi:LBPG_01301"/>
<dbReference type="AlphaFoldDB" id="A0A826HX53"/>
<evidence type="ECO:0000259" key="4">
    <source>
        <dbReference type="PROSITE" id="PS51464"/>
    </source>
</evidence>
<comment type="similarity">
    <text evidence="1">Belongs to the SIS family. GutQ/KpsF subfamily.</text>
</comment>
<dbReference type="CDD" id="cd05014">
    <property type="entry name" value="SIS_Kpsf"/>
    <property type="match status" value="1"/>
</dbReference>
<dbReference type="InterPro" id="IPR046348">
    <property type="entry name" value="SIS_dom_sf"/>
</dbReference>
<dbReference type="InterPro" id="IPR035474">
    <property type="entry name" value="SIS_Kpsf"/>
</dbReference>